<evidence type="ECO:0000256" key="5">
    <source>
        <dbReference type="ARBA" id="ARBA00022723"/>
    </source>
</evidence>
<accession>A0AAN9I1B5</accession>
<evidence type="ECO:0000313" key="10">
    <source>
        <dbReference type="EMBL" id="KAK7261444.1"/>
    </source>
</evidence>
<dbReference type="InterPro" id="IPR027806">
    <property type="entry name" value="HARBI1_dom"/>
</dbReference>
<evidence type="ECO:0000256" key="7">
    <source>
        <dbReference type="ARBA" id="ARBA00023242"/>
    </source>
</evidence>
<evidence type="ECO:0000259" key="9">
    <source>
        <dbReference type="Pfam" id="PF13359"/>
    </source>
</evidence>
<organism evidence="10 11">
    <name type="scientific">Crotalaria pallida</name>
    <name type="common">Smooth rattlebox</name>
    <name type="synonym">Crotalaria striata</name>
    <dbReference type="NCBI Taxonomy" id="3830"/>
    <lineage>
        <taxon>Eukaryota</taxon>
        <taxon>Viridiplantae</taxon>
        <taxon>Streptophyta</taxon>
        <taxon>Embryophyta</taxon>
        <taxon>Tracheophyta</taxon>
        <taxon>Spermatophyta</taxon>
        <taxon>Magnoliopsida</taxon>
        <taxon>eudicotyledons</taxon>
        <taxon>Gunneridae</taxon>
        <taxon>Pentapetalae</taxon>
        <taxon>rosids</taxon>
        <taxon>fabids</taxon>
        <taxon>Fabales</taxon>
        <taxon>Fabaceae</taxon>
        <taxon>Papilionoideae</taxon>
        <taxon>50 kb inversion clade</taxon>
        <taxon>genistoids sensu lato</taxon>
        <taxon>core genistoids</taxon>
        <taxon>Crotalarieae</taxon>
        <taxon>Crotalaria</taxon>
    </lineage>
</organism>
<dbReference type="GO" id="GO:0005634">
    <property type="term" value="C:nucleus"/>
    <property type="evidence" value="ECO:0007669"/>
    <property type="project" value="UniProtKB-SubCell"/>
</dbReference>
<proteinExistence type="inferred from homology"/>
<dbReference type="Proteomes" id="UP001372338">
    <property type="component" value="Unassembled WGS sequence"/>
</dbReference>
<keyword evidence="11" id="KW-1185">Reference proteome</keyword>
<keyword evidence="4" id="KW-0540">Nuclease</keyword>
<feature type="region of interest" description="Disordered" evidence="8">
    <location>
        <begin position="1"/>
        <end position="36"/>
    </location>
</feature>
<dbReference type="GO" id="GO:0016787">
    <property type="term" value="F:hydrolase activity"/>
    <property type="evidence" value="ECO:0007669"/>
    <property type="project" value="UniProtKB-KW"/>
</dbReference>
<dbReference type="GO" id="GO:0046872">
    <property type="term" value="F:metal ion binding"/>
    <property type="evidence" value="ECO:0007669"/>
    <property type="project" value="UniProtKB-KW"/>
</dbReference>
<evidence type="ECO:0000256" key="6">
    <source>
        <dbReference type="ARBA" id="ARBA00022801"/>
    </source>
</evidence>
<comment type="subcellular location">
    <subcellularLocation>
        <location evidence="2">Nucleus</location>
    </subcellularLocation>
</comment>
<sequence>MDRVRGQKRRRRNVQNVYAASASGSKVKEEPKDESPSIKNDIHLYTKCSGNFGSGFTISAKTFEYICSLVKDDMMGRPTCFNKRGEPMSLYDQVAVALRRLASGEPAAHPVEESSDVTWRFVEAMEKSGLKHIKWPSTETDMKAIKSRFEKLNGLPNCCGVIHATHFNLCTASSSTEPSLDQSMVMQAIVDPAMKFMDVCAGWPGSMHESLIFEHSKFKELCDMGDRLRGKKLRLSKGVEIREYILGSSGYPMLPYLIVPYEGNDELLTDAEAKFNKVHFATRAVAMRALWKLKETWKIINGIVQEPDRHRLPSIILVCCILHNIVIDMEDKEDKLHRLPSITYAHHDEGSNQLICGAVDEKGIALRENLSRYLAETRRLT</sequence>
<feature type="compositionally biased region" description="Basic and acidic residues" evidence="8">
    <location>
        <begin position="26"/>
        <end position="36"/>
    </location>
</feature>
<keyword evidence="6" id="KW-0378">Hydrolase</keyword>
<gene>
    <name evidence="10" type="ORF">RIF29_27756</name>
</gene>
<evidence type="ECO:0000256" key="2">
    <source>
        <dbReference type="ARBA" id="ARBA00004123"/>
    </source>
</evidence>
<evidence type="ECO:0000256" key="1">
    <source>
        <dbReference type="ARBA" id="ARBA00001968"/>
    </source>
</evidence>
<reference evidence="10 11" key="1">
    <citation type="submission" date="2024-01" db="EMBL/GenBank/DDBJ databases">
        <title>The genomes of 5 underutilized Papilionoideae crops provide insights into root nodulation and disease resistanc.</title>
        <authorList>
            <person name="Yuan L."/>
        </authorList>
    </citation>
    <scope>NUCLEOTIDE SEQUENCE [LARGE SCALE GENOMIC DNA]</scope>
    <source>
        <strain evidence="10">ZHUSHIDOU_FW_LH</strain>
        <tissue evidence="10">Leaf</tissue>
    </source>
</reference>
<name>A0AAN9I1B5_CROPI</name>
<dbReference type="EMBL" id="JAYWIO010000005">
    <property type="protein sequence ID" value="KAK7261444.1"/>
    <property type="molecule type" value="Genomic_DNA"/>
</dbReference>
<comment type="similarity">
    <text evidence="3">Belongs to the HARBI1 family.</text>
</comment>
<dbReference type="GO" id="GO:0004518">
    <property type="term" value="F:nuclease activity"/>
    <property type="evidence" value="ECO:0007669"/>
    <property type="project" value="UniProtKB-KW"/>
</dbReference>
<keyword evidence="5" id="KW-0479">Metal-binding</keyword>
<dbReference type="PANTHER" id="PTHR22930:SF291">
    <property type="entry name" value="EXPRESSED PROTEIN"/>
    <property type="match status" value="1"/>
</dbReference>
<evidence type="ECO:0000313" key="11">
    <source>
        <dbReference type="Proteomes" id="UP001372338"/>
    </source>
</evidence>
<evidence type="ECO:0000256" key="8">
    <source>
        <dbReference type="SAM" id="MobiDB-lite"/>
    </source>
</evidence>
<dbReference type="InterPro" id="IPR045249">
    <property type="entry name" value="HARBI1-like"/>
</dbReference>
<evidence type="ECO:0000256" key="3">
    <source>
        <dbReference type="ARBA" id="ARBA00006958"/>
    </source>
</evidence>
<protein>
    <recommendedName>
        <fullName evidence="9">DDE Tnp4 domain-containing protein</fullName>
    </recommendedName>
</protein>
<dbReference type="PANTHER" id="PTHR22930">
    <property type="match status" value="1"/>
</dbReference>
<evidence type="ECO:0000256" key="4">
    <source>
        <dbReference type="ARBA" id="ARBA00022722"/>
    </source>
</evidence>
<comment type="caution">
    <text evidence="10">The sequence shown here is derived from an EMBL/GenBank/DDBJ whole genome shotgun (WGS) entry which is preliminary data.</text>
</comment>
<dbReference type="AlphaFoldDB" id="A0AAN9I1B5"/>
<comment type="cofactor">
    <cofactor evidence="1">
        <name>a divalent metal cation</name>
        <dbReference type="ChEBI" id="CHEBI:60240"/>
    </cofactor>
</comment>
<keyword evidence="7" id="KW-0539">Nucleus</keyword>
<feature type="domain" description="DDE Tnp4" evidence="9">
    <location>
        <begin position="182"/>
        <end position="324"/>
    </location>
</feature>
<feature type="compositionally biased region" description="Basic residues" evidence="8">
    <location>
        <begin position="1"/>
        <end position="13"/>
    </location>
</feature>
<dbReference type="Pfam" id="PF13359">
    <property type="entry name" value="DDE_Tnp_4"/>
    <property type="match status" value="1"/>
</dbReference>